<evidence type="ECO:0000313" key="2">
    <source>
        <dbReference type="EMBL" id="MED6184203.1"/>
    </source>
</evidence>
<sequence length="186" mass="20112">MLNGITNGITTAVKDTVTAPIVNSSSTVKNIITDTLTGATSTIIDGLSSSLSLLLDPSLFLSLTNLLSLVASLLQYLQIILQNPAKFIELYIVTPLLRLLRPFKILAISVLLFLIGVAIMLVIMFSPLIIVSSPVWVPTAMLLFFVTAGLLITSVTVVVILTILLRVMPPWATIIIQQFKPIPQDT</sequence>
<protein>
    <submittedName>
        <fullName evidence="2">Uncharacterized protein</fullName>
    </submittedName>
</protein>
<gene>
    <name evidence="2" type="ORF">PIB30_045162</name>
</gene>
<dbReference type="EMBL" id="JASCZI010181516">
    <property type="protein sequence ID" value="MED6184203.1"/>
    <property type="molecule type" value="Genomic_DNA"/>
</dbReference>
<keyword evidence="1" id="KW-0472">Membrane</keyword>
<name>A0ABU6WJH3_9FABA</name>
<keyword evidence="1" id="KW-0812">Transmembrane</keyword>
<keyword evidence="1" id="KW-1133">Transmembrane helix</keyword>
<accession>A0ABU6WJH3</accession>
<proteinExistence type="predicted"/>
<dbReference type="Proteomes" id="UP001341840">
    <property type="component" value="Unassembled WGS sequence"/>
</dbReference>
<evidence type="ECO:0000313" key="3">
    <source>
        <dbReference type="Proteomes" id="UP001341840"/>
    </source>
</evidence>
<keyword evidence="3" id="KW-1185">Reference proteome</keyword>
<organism evidence="2 3">
    <name type="scientific">Stylosanthes scabra</name>
    <dbReference type="NCBI Taxonomy" id="79078"/>
    <lineage>
        <taxon>Eukaryota</taxon>
        <taxon>Viridiplantae</taxon>
        <taxon>Streptophyta</taxon>
        <taxon>Embryophyta</taxon>
        <taxon>Tracheophyta</taxon>
        <taxon>Spermatophyta</taxon>
        <taxon>Magnoliopsida</taxon>
        <taxon>eudicotyledons</taxon>
        <taxon>Gunneridae</taxon>
        <taxon>Pentapetalae</taxon>
        <taxon>rosids</taxon>
        <taxon>fabids</taxon>
        <taxon>Fabales</taxon>
        <taxon>Fabaceae</taxon>
        <taxon>Papilionoideae</taxon>
        <taxon>50 kb inversion clade</taxon>
        <taxon>dalbergioids sensu lato</taxon>
        <taxon>Dalbergieae</taxon>
        <taxon>Pterocarpus clade</taxon>
        <taxon>Stylosanthes</taxon>
    </lineage>
</organism>
<reference evidence="2 3" key="1">
    <citation type="journal article" date="2023" name="Plants (Basel)">
        <title>Bridging the Gap: Combining Genomics and Transcriptomics Approaches to Understand Stylosanthes scabra, an Orphan Legume from the Brazilian Caatinga.</title>
        <authorList>
            <person name="Ferreira-Neto J.R.C."/>
            <person name="da Silva M.D."/>
            <person name="Binneck E."/>
            <person name="de Melo N.F."/>
            <person name="da Silva R.H."/>
            <person name="de Melo A.L.T.M."/>
            <person name="Pandolfi V."/>
            <person name="Bustamante F.O."/>
            <person name="Brasileiro-Vidal A.C."/>
            <person name="Benko-Iseppon A.M."/>
        </authorList>
    </citation>
    <scope>NUCLEOTIDE SEQUENCE [LARGE SCALE GENOMIC DNA]</scope>
    <source>
        <tissue evidence="2">Leaves</tissue>
    </source>
</reference>
<feature type="transmembrane region" description="Helical" evidence="1">
    <location>
        <begin position="142"/>
        <end position="165"/>
    </location>
</feature>
<comment type="caution">
    <text evidence="2">The sequence shown here is derived from an EMBL/GenBank/DDBJ whole genome shotgun (WGS) entry which is preliminary data.</text>
</comment>
<evidence type="ECO:0000256" key="1">
    <source>
        <dbReference type="SAM" id="Phobius"/>
    </source>
</evidence>
<feature type="transmembrane region" description="Helical" evidence="1">
    <location>
        <begin position="105"/>
        <end position="130"/>
    </location>
</feature>